<keyword evidence="2" id="KW-0723">Serine/threonine-protein kinase</keyword>
<evidence type="ECO:0000256" key="11">
    <source>
        <dbReference type="ARBA" id="ARBA00049280"/>
    </source>
</evidence>
<dbReference type="Gene3D" id="3.30.200.20">
    <property type="entry name" value="Phosphorylase Kinase, domain 1"/>
    <property type="match status" value="1"/>
</dbReference>
<comment type="catalytic activity">
    <reaction evidence="9">
        <text>L-threonyl-[protein] + ATP = O-phospho-L-threonyl-[protein] + ADP + H(+)</text>
        <dbReference type="Rhea" id="RHEA:46608"/>
        <dbReference type="Rhea" id="RHEA-COMP:11060"/>
        <dbReference type="Rhea" id="RHEA-COMP:11605"/>
        <dbReference type="ChEBI" id="CHEBI:15378"/>
        <dbReference type="ChEBI" id="CHEBI:30013"/>
        <dbReference type="ChEBI" id="CHEBI:30616"/>
        <dbReference type="ChEBI" id="CHEBI:61977"/>
        <dbReference type="ChEBI" id="CHEBI:456216"/>
        <dbReference type="EC" id="2.7.11.22"/>
    </reaction>
</comment>
<dbReference type="PROSITE" id="PS50011">
    <property type="entry name" value="PROTEIN_KINASE_DOM"/>
    <property type="match status" value="1"/>
</dbReference>
<organism evidence="13 14">
    <name type="scientific">Parascaris equorum</name>
    <name type="common">Equine roundworm</name>
    <dbReference type="NCBI Taxonomy" id="6256"/>
    <lineage>
        <taxon>Eukaryota</taxon>
        <taxon>Metazoa</taxon>
        <taxon>Ecdysozoa</taxon>
        <taxon>Nematoda</taxon>
        <taxon>Chromadorea</taxon>
        <taxon>Rhabditida</taxon>
        <taxon>Spirurina</taxon>
        <taxon>Ascaridomorpha</taxon>
        <taxon>Ascaridoidea</taxon>
        <taxon>Ascarididae</taxon>
        <taxon>Parascaris</taxon>
    </lineage>
</organism>
<evidence type="ECO:0000256" key="1">
    <source>
        <dbReference type="ARBA" id="ARBA00004123"/>
    </source>
</evidence>
<evidence type="ECO:0000256" key="2">
    <source>
        <dbReference type="ARBA" id="ARBA00022527"/>
    </source>
</evidence>
<comment type="catalytic activity">
    <reaction evidence="11">
        <text>[DNA-directed RNA polymerase] + ATP = phospho-[DNA-directed RNA polymerase] + ADP + H(+)</text>
        <dbReference type="Rhea" id="RHEA:10216"/>
        <dbReference type="Rhea" id="RHEA-COMP:11321"/>
        <dbReference type="Rhea" id="RHEA-COMP:11322"/>
        <dbReference type="ChEBI" id="CHEBI:15378"/>
        <dbReference type="ChEBI" id="CHEBI:30616"/>
        <dbReference type="ChEBI" id="CHEBI:43176"/>
        <dbReference type="ChEBI" id="CHEBI:68546"/>
        <dbReference type="ChEBI" id="CHEBI:456216"/>
        <dbReference type="EC" id="2.7.11.23"/>
    </reaction>
</comment>
<reference evidence="14" key="1">
    <citation type="submission" date="2022-11" db="UniProtKB">
        <authorList>
            <consortium name="WormBaseParasite"/>
        </authorList>
    </citation>
    <scope>IDENTIFICATION</scope>
</reference>
<dbReference type="Proteomes" id="UP000887564">
    <property type="component" value="Unplaced"/>
</dbReference>
<evidence type="ECO:0000256" key="3">
    <source>
        <dbReference type="ARBA" id="ARBA00022553"/>
    </source>
</evidence>
<dbReference type="PANTHER" id="PTHR24056">
    <property type="entry name" value="CELL DIVISION PROTEIN KINASE"/>
    <property type="match status" value="1"/>
</dbReference>
<evidence type="ECO:0000256" key="10">
    <source>
        <dbReference type="ARBA" id="ARBA00048367"/>
    </source>
</evidence>
<dbReference type="GO" id="GO:0004693">
    <property type="term" value="F:cyclin-dependent protein serine/threonine kinase activity"/>
    <property type="evidence" value="ECO:0007669"/>
    <property type="project" value="UniProtKB-EC"/>
</dbReference>
<proteinExistence type="predicted"/>
<keyword evidence="6" id="KW-0418">Kinase</keyword>
<keyword evidence="3" id="KW-0597">Phosphoprotein</keyword>
<keyword evidence="8" id="KW-0539">Nucleus</keyword>
<sequence length="326" mass="37659">MKKIRLEDENEGVPATTLREMSFLQELKHPNIVRLILSQVSVWEGQSRNGIIMEQAILVNQHTFSNAIGCAEALGLEEVIMEKTRLYLIFEYLEMDLRMFLDAIPEGYEMSLTHRFFHCLETKTRPLKLQNLLSCRLVYSIERFLLHVPHPRCISQFYKLFLRLFQQIQIVTLWYRAPELLLGCQQYSMAIDIWSLGCIFAEMATKKPLFQGDSEIDQIFRIFSPARVMLTFPTWRVDTLASILNGCMSHKAVNLLRVRLQQSNEAGSKLNSSDDFNGVSFLKRMLVYNPGKRISAVEVLTDSYFDDLDKTSLPADHYNGNAQLDC</sequence>
<dbReference type="AlphaFoldDB" id="A0A914RZX4"/>
<dbReference type="InterPro" id="IPR000719">
    <property type="entry name" value="Prot_kinase_dom"/>
</dbReference>
<dbReference type="SMART" id="SM00220">
    <property type="entry name" value="S_TKc"/>
    <property type="match status" value="1"/>
</dbReference>
<dbReference type="GO" id="GO:0007095">
    <property type="term" value="P:mitotic G2 DNA damage checkpoint signaling"/>
    <property type="evidence" value="ECO:0007669"/>
    <property type="project" value="TreeGrafter"/>
</dbReference>
<evidence type="ECO:0000313" key="13">
    <source>
        <dbReference type="Proteomes" id="UP000887564"/>
    </source>
</evidence>
<accession>A0A914RZX4</accession>
<dbReference type="GO" id="GO:0005524">
    <property type="term" value="F:ATP binding"/>
    <property type="evidence" value="ECO:0007669"/>
    <property type="project" value="UniProtKB-KW"/>
</dbReference>
<protein>
    <submittedName>
        <fullName evidence="14">Protein kinase domain-containing protein</fullName>
    </submittedName>
</protein>
<dbReference type="WBParaSite" id="PEQ_0000760501-mRNA-1">
    <property type="protein sequence ID" value="PEQ_0000760501-mRNA-1"/>
    <property type="gene ID" value="PEQ_0000760501"/>
</dbReference>
<dbReference type="SUPFAM" id="SSF56112">
    <property type="entry name" value="Protein kinase-like (PK-like)"/>
    <property type="match status" value="1"/>
</dbReference>
<feature type="domain" description="Protein kinase" evidence="12">
    <location>
        <begin position="1"/>
        <end position="305"/>
    </location>
</feature>
<evidence type="ECO:0000256" key="7">
    <source>
        <dbReference type="ARBA" id="ARBA00022840"/>
    </source>
</evidence>
<dbReference type="Pfam" id="PF00069">
    <property type="entry name" value="Pkinase"/>
    <property type="match status" value="1"/>
</dbReference>
<comment type="catalytic activity">
    <reaction evidence="10">
        <text>L-seryl-[protein] + ATP = O-phospho-L-seryl-[protein] + ADP + H(+)</text>
        <dbReference type="Rhea" id="RHEA:17989"/>
        <dbReference type="Rhea" id="RHEA-COMP:9863"/>
        <dbReference type="Rhea" id="RHEA-COMP:11604"/>
        <dbReference type="ChEBI" id="CHEBI:15378"/>
        <dbReference type="ChEBI" id="CHEBI:29999"/>
        <dbReference type="ChEBI" id="CHEBI:30616"/>
        <dbReference type="ChEBI" id="CHEBI:83421"/>
        <dbReference type="ChEBI" id="CHEBI:456216"/>
        <dbReference type="EC" id="2.7.11.22"/>
    </reaction>
</comment>
<keyword evidence="13" id="KW-1185">Reference proteome</keyword>
<evidence type="ECO:0000256" key="9">
    <source>
        <dbReference type="ARBA" id="ARBA00047811"/>
    </source>
</evidence>
<dbReference type="GO" id="GO:0005634">
    <property type="term" value="C:nucleus"/>
    <property type="evidence" value="ECO:0007669"/>
    <property type="project" value="UniProtKB-SubCell"/>
</dbReference>
<dbReference type="Gene3D" id="1.10.510.10">
    <property type="entry name" value="Transferase(Phosphotransferase) domain 1"/>
    <property type="match status" value="1"/>
</dbReference>
<dbReference type="GO" id="GO:0008353">
    <property type="term" value="F:RNA polymerase II CTD heptapeptide repeat kinase activity"/>
    <property type="evidence" value="ECO:0007669"/>
    <property type="project" value="UniProtKB-EC"/>
</dbReference>
<evidence type="ECO:0000256" key="4">
    <source>
        <dbReference type="ARBA" id="ARBA00022679"/>
    </source>
</evidence>
<dbReference type="InterPro" id="IPR011009">
    <property type="entry name" value="Kinase-like_dom_sf"/>
</dbReference>
<evidence type="ECO:0000256" key="8">
    <source>
        <dbReference type="ARBA" id="ARBA00023242"/>
    </source>
</evidence>
<dbReference type="InterPro" id="IPR050108">
    <property type="entry name" value="CDK"/>
</dbReference>
<keyword evidence="7" id="KW-0067">ATP-binding</keyword>
<keyword evidence="4" id="KW-0808">Transferase</keyword>
<evidence type="ECO:0000259" key="12">
    <source>
        <dbReference type="PROSITE" id="PS50011"/>
    </source>
</evidence>
<dbReference type="PANTHER" id="PTHR24056:SF334">
    <property type="entry name" value="CYCLIN-DEPENDENT KINASE 1"/>
    <property type="match status" value="1"/>
</dbReference>
<dbReference type="GO" id="GO:0000086">
    <property type="term" value="P:G2/M transition of mitotic cell cycle"/>
    <property type="evidence" value="ECO:0007669"/>
    <property type="project" value="TreeGrafter"/>
</dbReference>
<evidence type="ECO:0000256" key="6">
    <source>
        <dbReference type="ARBA" id="ARBA00022777"/>
    </source>
</evidence>
<evidence type="ECO:0000256" key="5">
    <source>
        <dbReference type="ARBA" id="ARBA00022741"/>
    </source>
</evidence>
<comment type="subcellular location">
    <subcellularLocation>
        <location evidence="1">Nucleus</location>
    </subcellularLocation>
</comment>
<keyword evidence="5" id="KW-0547">Nucleotide-binding</keyword>
<name>A0A914RZX4_PAREQ</name>
<evidence type="ECO:0000313" key="14">
    <source>
        <dbReference type="WBParaSite" id="PEQ_0000760501-mRNA-1"/>
    </source>
</evidence>